<keyword evidence="1" id="KW-0812">Transmembrane</keyword>
<protein>
    <submittedName>
        <fullName evidence="2">Uncharacterized protein</fullName>
    </submittedName>
</protein>
<dbReference type="STRING" id="1236970.JCM9140_1696"/>
<reference evidence="2" key="1">
    <citation type="journal article" date="2014" name="Genome Announc.">
        <title>Draft Genome Sequences of Three Alkaliphilic Bacillus Strains, Bacillus wakoensis JCM 9140T, Bacillus akibai JCM 9157T, and Bacillus hemicellulosilyticus JCM 9152T.</title>
        <authorList>
            <person name="Yuki M."/>
            <person name="Oshima K."/>
            <person name="Suda W."/>
            <person name="Oshida Y."/>
            <person name="Kitamura K."/>
            <person name="Iida T."/>
            <person name="Hattori M."/>
            <person name="Ohkuma M."/>
        </authorList>
    </citation>
    <scope>NUCLEOTIDE SEQUENCE [LARGE SCALE GENOMIC DNA]</scope>
    <source>
        <strain evidence="2">JCM 9140</strain>
    </source>
</reference>
<organism evidence="2 3">
    <name type="scientific">Halalkalibacter wakoensis JCM 9140</name>
    <dbReference type="NCBI Taxonomy" id="1236970"/>
    <lineage>
        <taxon>Bacteria</taxon>
        <taxon>Bacillati</taxon>
        <taxon>Bacillota</taxon>
        <taxon>Bacilli</taxon>
        <taxon>Bacillales</taxon>
        <taxon>Bacillaceae</taxon>
        <taxon>Halalkalibacter</taxon>
    </lineage>
</organism>
<feature type="transmembrane region" description="Helical" evidence="1">
    <location>
        <begin position="46"/>
        <end position="66"/>
    </location>
</feature>
<dbReference type="EMBL" id="BAUT01000012">
    <property type="protein sequence ID" value="GAE25688.1"/>
    <property type="molecule type" value="Genomic_DNA"/>
</dbReference>
<keyword evidence="1" id="KW-1133">Transmembrane helix</keyword>
<evidence type="ECO:0000256" key="1">
    <source>
        <dbReference type="SAM" id="Phobius"/>
    </source>
</evidence>
<sequence>MMSIWLYKRMLLLLAAYGGALAAMNLFPDVPIWSVSAFLGEVLFSPFKLLIAVLLFTLGFLSYSLFVRDFFIILQPTHFLPFKRVRLLFVIVAFVSWFHLITVSVKLALLVLLLALWYGIMDAQTKYRT</sequence>
<keyword evidence="3" id="KW-1185">Reference proteome</keyword>
<dbReference type="OrthoDB" id="2937362at2"/>
<keyword evidence="1" id="KW-0472">Membrane</keyword>
<dbReference type="AlphaFoldDB" id="W4Q1S6"/>
<dbReference type="Proteomes" id="UP000018890">
    <property type="component" value="Unassembled WGS sequence"/>
</dbReference>
<comment type="caution">
    <text evidence="2">The sequence shown here is derived from an EMBL/GenBank/DDBJ whole genome shotgun (WGS) entry which is preliminary data.</text>
</comment>
<feature type="transmembrane region" description="Helical" evidence="1">
    <location>
        <begin position="87"/>
        <end position="120"/>
    </location>
</feature>
<gene>
    <name evidence="2" type="ORF">JCM9140_1696</name>
</gene>
<accession>W4Q1S6</accession>
<evidence type="ECO:0000313" key="3">
    <source>
        <dbReference type="Proteomes" id="UP000018890"/>
    </source>
</evidence>
<name>W4Q1S6_9BACI</name>
<evidence type="ECO:0000313" key="2">
    <source>
        <dbReference type="EMBL" id="GAE25688.1"/>
    </source>
</evidence>
<proteinExistence type="predicted"/>
<dbReference type="RefSeq" id="WP_034744447.1">
    <property type="nucleotide sequence ID" value="NZ_BAUT01000012.1"/>
</dbReference>